<dbReference type="EMBL" id="JAUEPS010000040">
    <property type="protein sequence ID" value="KAK0448946.1"/>
    <property type="molecule type" value="Genomic_DNA"/>
</dbReference>
<evidence type="ECO:0000256" key="1">
    <source>
        <dbReference type="SAM" id="MobiDB-lite"/>
    </source>
</evidence>
<comment type="caution">
    <text evidence="2">The sequence shown here is derived from an EMBL/GenBank/DDBJ whole genome shotgun (WGS) entry which is preliminary data.</text>
</comment>
<feature type="compositionally biased region" description="Basic and acidic residues" evidence="1">
    <location>
        <begin position="1"/>
        <end position="11"/>
    </location>
</feature>
<dbReference type="RefSeq" id="XP_060326661.1">
    <property type="nucleotide sequence ID" value="XM_060483653.1"/>
</dbReference>
<organism evidence="2 3">
    <name type="scientific">Armillaria tabescens</name>
    <name type="common">Ringless honey mushroom</name>
    <name type="synonym">Agaricus tabescens</name>
    <dbReference type="NCBI Taxonomy" id="1929756"/>
    <lineage>
        <taxon>Eukaryota</taxon>
        <taxon>Fungi</taxon>
        <taxon>Dikarya</taxon>
        <taxon>Basidiomycota</taxon>
        <taxon>Agaricomycotina</taxon>
        <taxon>Agaricomycetes</taxon>
        <taxon>Agaricomycetidae</taxon>
        <taxon>Agaricales</taxon>
        <taxon>Marasmiineae</taxon>
        <taxon>Physalacriaceae</taxon>
        <taxon>Desarmillaria</taxon>
    </lineage>
</organism>
<feature type="region of interest" description="Disordered" evidence="1">
    <location>
        <begin position="1"/>
        <end position="42"/>
    </location>
</feature>
<gene>
    <name evidence="2" type="ORF">EV420DRAFT_835194</name>
</gene>
<name>A0AA39JW97_ARMTA</name>
<evidence type="ECO:0000313" key="2">
    <source>
        <dbReference type="EMBL" id="KAK0448946.1"/>
    </source>
</evidence>
<dbReference type="Proteomes" id="UP001175211">
    <property type="component" value="Unassembled WGS sequence"/>
</dbReference>
<proteinExistence type="predicted"/>
<evidence type="ECO:0000313" key="3">
    <source>
        <dbReference type="Proteomes" id="UP001175211"/>
    </source>
</evidence>
<feature type="compositionally biased region" description="Basic residues" evidence="1">
    <location>
        <begin position="12"/>
        <end position="25"/>
    </location>
</feature>
<accession>A0AA39JW97</accession>
<keyword evidence="3" id="KW-1185">Reference proteome</keyword>
<protein>
    <submittedName>
        <fullName evidence="2">Uncharacterized protein</fullName>
    </submittedName>
</protein>
<dbReference type="GeneID" id="85367201"/>
<sequence length="353" mass="39376">MTRVYPREKRKDQRHRVGRVTRTKKSASLLENSKSRDESSTIQKQLEAKLNSLGAEMQGLRCLLDVRTRELQDARMYLNTVDLVSGEDVVSMAEALNAEIFQAAAYMADSSVFGAKSRLTETKEIAPWIGVDFIEILRSEKDAETRVHAVQVALQASLARSCMATIAMWHPDSKIDEGLRQVYSKIQKTSLAPVAARWRVMTRSNSKYSTSEEVEKSYIPWMVRRAVLVLLLAGWDSDGTKTWDACVTTVMNKYGRRVRDIIKLMMGLDKAISESIVSKDIIVCIAASGDQYDPGSMENTDGPAEKVQPSDRVMCTSDLGLKVTATSGDGSAERDTYLLKPKVVLRSSLTQEH</sequence>
<reference evidence="2" key="1">
    <citation type="submission" date="2023-06" db="EMBL/GenBank/DDBJ databases">
        <authorList>
            <consortium name="Lawrence Berkeley National Laboratory"/>
            <person name="Ahrendt S."/>
            <person name="Sahu N."/>
            <person name="Indic B."/>
            <person name="Wong-Bajracharya J."/>
            <person name="Merenyi Z."/>
            <person name="Ke H.-M."/>
            <person name="Monk M."/>
            <person name="Kocsube S."/>
            <person name="Drula E."/>
            <person name="Lipzen A."/>
            <person name="Balint B."/>
            <person name="Henrissat B."/>
            <person name="Andreopoulos B."/>
            <person name="Martin F.M."/>
            <person name="Harder C.B."/>
            <person name="Rigling D."/>
            <person name="Ford K.L."/>
            <person name="Foster G.D."/>
            <person name="Pangilinan J."/>
            <person name="Papanicolaou A."/>
            <person name="Barry K."/>
            <person name="LaButti K."/>
            <person name="Viragh M."/>
            <person name="Koriabine M."/>
            <person name="Yan M."/>
            <person name="Riley R."/>
            <person name="Champramary S."/>
            <person name="Plett K.L."/>
            <person name="Tsai I.J."/>
            <person name="Slot J."/>
            <person name="Sipos G."/>
            <person name="Plett J."/>
            <person name="Nagy L.G."/>
            <person name="Grigoriev I.V."/>
        </authorList>
    </citation>
    <scope>NUCLEOTIDE SEQUENCE</scope>
    <source>
        <strain evidence="2">CCBAS 213</strain>
    </source>
</reference>
<dbReference type="AlphaFoldDB" id="A0AA39JW97"/>